<gene>
    <name evidence="9" type="ORF">QTO34_007176</name>
</gene>
<keyword evidence="4" id="KW-0375">Hydrogen ion transport</keyword>
<name>A0AA40HKV1_CNENI</name>
<dbReference type="Gene3D" id="1.10.287.80">
    <property type="entry name" value="ATP synthase, gamma subunit, helix hairpin domain"/>
    <property type="match status" value="1"/>
</dbReference>
<reference evidence="9" key="1">
    <citation type="submission" date="2023-06" db="EMBL/GenBank/DDBJ databases">
        <title>Reference genome for the Northern bat (Eptesicus nilssonii), a most northern bat species.</title>
        <authorList>
            <person name="Laine V.N."/>
            <person name="Pulliainen A.T."/>
            <person name="Lilley T.M."/>
        </authorList>
    </citation>
    <scope>NUCLEOTIDE SEQUENCE</scope>
    <source>
        <strain evidence="9">BLF_Eptnil</strain>
        <tissue evidence="9">Kidney</tissue>
    </source>
</reference>
<comment type="subcellular location">
    <subcellularLocation>
        <location evidence="1">Membrane</location>
        <topology evidence="1">Peripheral membrane protein</topology>
    </subcellularLocation>
</comment>
<dbReference type="PANTHER" id="PTHR11693:SF22">
    <property type="entry name" value="ATP SYNTHASE SUBUNIT GAMMA, MITOCHONDRIAL"/>
    <property type="match status" value="1"/>
</dbReference>
<dbReference type="Pfam" id="PF00231">
    <property type="entry name" value="ATP-synt"/>
    <property type="match status" value="1"/>
</dbReference>
<evidence type="ECO:0000256" key="8">
    <source>
        <dbReference type="ARBA" id="ARBA00023310"/>
    </source>
</evidence>
<evidence type="ECO:0000256" key="5">
    <source>
        <dbReference type="ARBA" id="ARBA00023065"/>
    </source>
</evidence>
<keyword evidence="6" id="KW-0472">Membrane</keyword>
<dbReference type="GO" id="GO:0045259">
    <property type="term" value="C:proton-transporting ATP synthase complex"/>
    <property type="evidence" value="ECO:0007669"/>
    <property type="project" value="UniProtKB-KW"/>
</dbReference>
<dbReference type="AlphaFoldDB" id="A0AA40HKV1"/>
<dbReference type="InterPro" id="IPR000131">
    <property type="entry name" value="ATP_synth_F1_gsu"/>
</dbReference>
<dbReference type="PRINTS" id="PR00126">
    <property type="entry name" value="ATPASEGAMMA"/>
</dbReference>
<evidence type="ECO:0000256" key="1">
    <source>
        <dbReference type="ARBA" id="ARBA00004170"/>
    </source>
</evidence>
<dbReference type="PANTHER" id="PTHR11693">
    <property type="entry name" value="ATP SYNTHASE GAMMA CHAIN"/>
    <property type="match status" value="1"/>
</dbReference>
<evidence type="ECO:0000313" key="10">
    <source>
        <dbReference type="Proteomes" id="UP001177744"/>
    </source>
</evidence>
<evidence type="ECO:0000313" key="9">
    <source>
        <dbReference type="EMBL" id="KAK1332496.1"/>
    </source>
</evidence>
<keyword evidence="8" id="KW-0066">ATP synthesis</keyword>
<keyword evidence="7" id="KW-0139">CF(1)</keyword>
<evidence type="ECO:0000256" key="4">
    <source>
        <dbReference type="ARBA" id="ARBA00022781"/>
    </source>
</evidence>
<keyword evidence="5" id="KW-0406">Ion transport</keyword>
<comment type="caution">
    <text evidence="9">The sequence shown here is derived from an EMBL/GenBank/DDBJ whole genome shotgun (WGS) entry which is preliminary data.</text>
</comment>
<dbReference type="FunFam" id="1.10.287.80:FF:000013">
    <property type="entry name" value="ATP synthase subunit gamma, mitochondrial"/>
    <property type="match status" value="1"/>
</dbReference>
<proteinExistence type="inferred from homology"/>
<dbReference type="Proteomes" id="UP001177744">
    <property type="component" value="Unassembled WGS sequence"/>
</dbReference>
<dbReference type="InterPro" id="IPR035968">
    <property type="entry name" value="ATP_synth_F1_ATPase_gsu"/>
</dbReference>
<evidence type="ECO:0000256" key="3">
    <source>
        <dbReference type="ARBA" id="ARBA00022448"/>
    </source>
</evidence>
<organism evidence="9 10">
    <name type="scientific">Cnephaeus nilssonii</name>
    <name type="common">Northern bat</name>
    <name type="synonym">Eptesicus nilssonii</name>
    <dbReference type="NCBI Taxonomy" id="3371016"/>
    <lineage>
        <taxon>Eukaryota</taxon>
        <taxon>Metazoa</taxon>
        <taxon>Chordata</taxon>
        <taxon>Craniata</taxon>
        <taxon>Vertebrata</taxon>
        <taxon>Euteleostomi</taxon>
        <taxon>Mammalia</taxon>
        <taxon>Eutheria</taxon>
        <taxon>Laurasiatheria</taxon>
        <taxon>Chiroptera</taxon>
        <taxon>Yangochiroptera</taxon>
        <taxon>Vespertilionidae</taxon>
        <taxon>Cnephaeus</taxon>
    </lineage>
</organism>
<keyword evidence="3" id="KW-0813">Transport</keyword>
<evidence type="ECO:0000256" key="7">
    <source>
        <dbReference type="ARBA" id="ARBA00023196"/>
    </source>
</evidence>
<dbReference type="GO" id="GO:0046933">
    <property type="term" value="F:proton-transporting ATP synthase activity, rotational mechanism"/>
    <property type="evidence" value="ECO:0007669"/>
    <property type="project" value="InterPro"/>
</dbReference>
<accession>A0AA40HKV1</accession>
<keyword evidence="10" id="KW-1185">Reference proteome</keyword>
<sequence>MRSEACLTDLQQGQDHQVFSGIHLANIIHYSLKEYTTSEQNARMMAMDNASKNAPEVIDKLTLTFNRIGQAVSTKELIEIISSAAALD</sequence>
<comment type="similarity">
    <text evidence="2">Belongs to the ATPase gamma chain family.</text>
</comment>
<dbReference type="EMBL" id="JAULJE010000018">
    <property type="protein sequence ID" value="KAK1332496.1"/>
    <property type="molecule type" value="Genomic_DNA"/>
</dbReference>
<dbReference type="SUPFAM" id="SSF52943">
    <property type="entry name" value="ATP synthase (F1-ATPase), gamma subunit"/>
    <property type="match status" value="1"/>
</dbReference>
<protein>
    <submittedName>
        <fullName evidence="9">Uncharacterized protein</fullName>
    </submittedName>
</protein>
<evidence type="ECO:0000256" key="2">
    <source>
        <dbReference type="ARBA" id="ARBA00007681"/>
    </source>
</evidence>
<evidence type="ECO:0000256" key="6">
    <source>
        <dbReference type="ARBA" id="ARBA00023136"/>
    </source>
</evidence>